<sequence length="497" mass="54441">MQCPECRSETPGSLGRCTRCDAVLPQADDAVSWTPQIPGGEPWPPEPWQPDATGQRPSWRYDPDDPQPTDATPRHPWAEQPVQETEQEAPRAFERPADPDRPWAEPPAEADERPWPAPPERPRAFEQPADPERPWAEPPAEAVRTRSEQPAERPQAAQPAEQPVERPWAEQPDERPWAARPDENLWAEQPPAARSEQPWSAPPADPDRPWAEQPGEPAWGARPAEPAWGAEQERPWANQPAEQERPWAEQAWNPQRGGGRQSAWDDSGSGHQPPRRPEGGEQWLPDDGPRWRGPLIAGLVAALLTALIVVGYVFWSKSDDDGGVAVQLPSAQPTGKTTAKSSAPEPDDSEDPAQEPSGDAKSQATAVDGVLSDMTASRKKLESITYNCSDKSGDISTFKTAVSEREAQLGDVDDLNLDALDGGDDLKAALKDALQASIDANGEAIKFLRDEGGCDGDAAERLQEWNDKAGKAKTKFLGLWNPVAEAQGLPERTREEI</sequence>
<keyword evidence="2" id="KW-0812">Transmembrane</keyword>
<feature type="compositionally biased region" description="Polar residues" evidence="1">
    <location>
        <begin position="329"/>
        <end position="341"/>
    </location>
</feature>
<proteinExistence type="predicted"/>
<keyword evidence="2" id="KW-0472">Membrane</keyword>
<accession>A0ABP6QN09</accession>
<feature type="compositionally biased region" description="Basic and acidic residues" evidence="1">
    <location>
        <begin position="88"/>
        <end position="103"/>
    </location>
</feature>
<evidence type="ECO:0000256" key="1">
    <source>
        <dbReference type="SAM" id="MobiDB-lite"/>
    </source>
</evidence>
<feature type="compositionally biased region" description="Basic and acidic residues" evidence="1">
    <location>
        <begin position="163"/>
        <end position="183"/>
    </location>
</feature>
<evidence type="ECO:0000313" key="3">
    <source>
        <dbReference type="EMBL" id="GAA3244059.1"/>
    </source>
</evidence>
<feature type="transmembrane region" description="Helical" evidence="2">
    <location>
        <begin position="295"/>
        <end position="315"/>
    </location>
</feature>
<dbReference type="EMBL" id="BAAAUV010000066">
    <property type="protein sequence ID" value="GAA3244059.1"/>
    <property type="molecule type" value="Genomic_DNA"/>
</dbReference>
<dbReference type="Proteomes" id="UP001501237">
    <property type="component" value="Unassembled WGS sequence"/>
</dbReference>
<name>A0ABP6QN09_9ACTN</name>
<reference evidence="4" key="1">
    <citation type="journal article" date="2019" name="Int. J. Syst. Evol. Microbiol.">
        <title>The Global Catalogue of Microorganisms (GCM) 10K type strain sequencing project: providing services to taxonomists for standard genome sequencing and annotation.</title>
        <authorList>
            <consortium name="The Broad Institute Genomics Platform"/>
            <consortium name="The Broad Institute Genome Sequencing Center for Infectious Disease"/>
            <person name="Wu L."/>
            <person name="Ma J."/>
        </authorList>
    </citation>
    <scope>NUCLEOTIDE SEQUENCE [LARGE SCALE GENOMIC DNA]</scope>
    <source>
        <strain evidence="4">JCM 9377</strain>
    </source>
</reference>
<organism evidence="3 4">
    <name type="scientific">Actinocorallia longicatena</name>
    <dbReference type="NCBI Taxonomy" id="111803"/>
    <lineage>
        <taxon>Bacteria</taxon>
        <taxon>Bacillati</taxon>
        <taxon>Actinomycetota</taxon>
        <taxon>Actinomycetes</taxon>
        <taxon>Streptosporangiales</taxon>
        <taxon>Thermomonosporaceae</taxon>
        <taxon>Actinocorallia</taxon>
    </lineage>
</organism>
<gene>
    <name evidence="3" type="ORF">GCM10010468_82170</name>
</gene>
<keyword evidence="4" id="KW-1185">Reference proteome</keyword>
<evidence type="ECO:0000256" key="2">
    <source>
        <dbReference type="SAM" id="Phobius"/>
    </source>
</evidence>
<protein>
    <submittedName>
        <fullName evidence="3">Uncharacterized protein</fullName>
    </submittedName>
</protein>
<feature type="compositionally biased region" description="Basic and acidic residues" evidence="1">
    <location>
        <begin position="110"/>
        <end position="135"/>
    </location>
</feature>
<feature type="region of interest" description="Disordered" evidence="1">
    <location>
        <begin position="321"/>
        <end position="369"/>
    </location>
</feature>
<feature type="compositionally biased region" description="Low complexity" evidence="1">
    <location>
        <begin position="152"/>
        <end position="162"/>
    </location>
</feature>
<comment type="caution">
    <text evidence="3">The sequence shown here is derived from an EMBL/GenBank/DDBJ whole genome shotgun (WGS) entry which is preliminary data.</text>
</comment>
<keyword evidence="2" id="KW-1133">Transmembrane helix</keyword>
<feature type="region of interest" description="Disordered" evidence="1">
    <location>
        <begin position="31"/>
        <end position="292"/>
    </location>
</feature>
<evidence type="ECO:0000313" key="4">
    <source>
        <dbReference type="Proteomes" id="UP001501237"/>
    </source>
</evidence>